<comment type="caution">
    <text evidence="3">The sequence shown here is derived from an EMBL/GenBank/DDBJ whole genome shotgun (WGS) entry which is preliminary data.</text>
</comment>
<accession>A0A9Q0N5I9</accession>
<feature type="region of interest" description="Disordered" evidence="2">
    <location>
        <begin position="965"/>
        <end position="1049"/>
    </location>
</feature>
<name>A0A9Q0N5I9_9DIPT</name>
<protein>
    <submittedName>
        <fullName evidence="3">Uncharacterized protein</fullName>
    </submittedName>
</protein>
<feature type="compositionally biased region" description="Pro residues" evidence="2">
    <location>
        <begin position="1013"/>
        <end position="1024"/>
    </location>
</feature>
<evidence type="ECO:0000313" key="3">
    <source>
        <dbReference type="EMBL" id="KAJ6643266.1"/>
    </source>
</evidence>
<feature type="compositionally biased region" description="Polar residues" evidence="2">
    <location>
        <begin position="917"/>
        <end position="927"/>
    </location>
</feature>
<feature type="compositionally biased region" description="Basic residues" evidence="2">
    <location>
        <begin position="294"/>
        <end position="316"/>
    </location>
</feature>
<feature type="compositionally biased region" description="Basic residues" evidence="2">
    <location>
        <begin position="323"/>
        <end position="347"/>
    </location>
</feature>
<proteinExistence type="predicted"/>
<feature type="compositionally biased region" description="Basic and acidic residues" evidence="2">
    <location>
        <begin position="20"/>
        <end position="53"/>
    </location>
</feature>
<feature type="region of interest" description="Disordered" evidence="2">
    <location>
        <begin position="839"/>
        <end position="927"/>
    </location>
</feature>
<dbReference type="AlphaFoldDB" id="A0A9Q0N5I9"/>
<feature type="region of interest" description="Disordered" evidence="2">
    <location>
        <begin position="233"/>
        <end position="389"/>
    </location>
</feature>
<sequence length="1075" mass="121425">MNKSSVTSSMLDENVSSNDGQEKLEALKTSLEKKLHEIERTEPERTPQAKPIDEPIQVASPKPLPTGIEDDELSDDELLSKVEQLKQQFSEKRRAQANKRKLVENISESPENRVMNSSSQPDALLSTDKRSAISLKIGTNKPNAILKPVILDDDDFTEKLSLEVTPSRSKEPNRLLIDRVNEAGVRFSSPSTGNSLTDGLMTPNTLIVKSIAAESIPINTSEMKNYLNNAMSQLSRPDSKMDGSIDSNSSCRKLSPSTPSRSDKRDSIRPSSPYHRSHTKESSKRYFSPEPPRHRSPRPRKKATHRSPSPIRKRPRGSPMRSRSPRKSPRRLSPRRIRRSLSPRPKRIISPIRGRPRTPPTPDTTHANRKWEPPPATDYKNSTKNVLTSDNNVPQQITRLESATTHSTPWSDQRNSAFAPYDYQNMHCSSPKRSLDERIAHEFNQPNQSYDFSQVSSSYMGQYQYATENENKIPVLSSQENYYFPPHLPQQSIPTLPSQSLPPQHVPRQHATPIHVPHATNQLSPLQHAPPQQRTFPNLIEIRQSNVDVEPPPSPFVVKGNVLEIVPKTEALVVDPLANPLLIKLEDDSFNASRQEIKIELTEEEIERREFRKAEQKLKRKQERDKRQLERFMRKEKLKLEIKHLLEVGVHTAEIKKATYNPNAVGGKSILRMNASSSNKKSVLFADGVAPGDGTSTSGGEDVAPLLRDRNKRMTKKKLDSKRRRARREASVIKKDVPPQALEITPFIDPELENMPPPLPPEGNPPARLAQPKLKSTPKLIYFHYDPRSNAMYVSPFPTTVHIPRELDQPITKSSIDSPSTSTTPDLIQKPKVCFIPPPVYDQQPPQVPAANPGLQNANPILNNSAGSADLPTPLLPMKSFNQQPPLPNSLPSSPALYPPHQTHSPSPQSFRGPVPINQQSVPLQPTSAQMQVPPMAQQWDNASYPTNVPIHSLQQPPCAKAWEPDPYSHNQQIRPHTRFNNPNTLAQQRPPHIPWDQQRHSSPLFQNHVAHPPHPPPQPPPQFHPRSNHPRFHPNKAINTNPPHQQHNQFAFNTNYKYNANANQSWNHQYRNNH</sequence>
<feature type="compositionally biased region" description="Polar residues" evidence="2">
    <location>
        <begin position="854"/>
        <end position="867"/>
    </location>
</feature>
<gene>
    <name evidence="3" type="ORF">Bhyg_08224</name>
</gene>
<organism evidence="3 4">
    <name type="scientific">Pseudolycoriella hygida</name>
    <dbReference type="NCBI Taxonomy" id="35572"/>
    <lineage>
        <taxon>Eukaryota</taxon>
        <taxon>Metazoa</taxon>
        <taxon>Ecdysozoa</taxon>
        <taxon>Arthropoda</taxon>
        <taxon>Hexapoda</taxon>
        <taxon>Insecta</taxon>
        <taxon>Pterygota</taxon>
        <taxon>Neoptera</taxon>
        <taxon>Endopterygota</taxon>
        <taxon>Diptera</taxon>
        <taxon>Nematocera</taxon>
        <taxon>Sciaroidea</taxon>
        <taxon>Sciaridae</taxon>
        <taxon>Pseudolycoriella</taxon>
    </lineage>
</organism>
<feature type="region of interest" description="Disordered" evidence="2">
    <location>
        <begin position="1"/>
        <end position="74"/>
    </location>
</feature>
<feature type="compositionally biased region" description="Polar residues" evidence="2">
    <location>
        <begin position="379"/>
        <end position="389"/>
    </location>
</feature>
<feature type="coiled-coil region" evidence="1">
    <location>
        <begin position="594"/>
        <end position="635"/>
    </location>
</feature>
<evidence type="ECO:0000256" key="1">
    <source>
        <dbReference type="SAM" id="Coils"/>
    </source>
</evidence>
<feature type="compositionally biased region" description="Polar residues" evidence="2">
    <location>
        <begin position="1038"/>
        <end position="1049"/>
    </location>
</feature>
<feature type="compositionally biased region" description="Low complexity" evidence="2">
    <location>
        <begin position="890"/>
        <end position="910"/>
    </location>
</feature>
<reference evidence="3" key="1">
    <citation type="submission" date="2022-07" db="EMBL/GenBank/DDBJ databases">
        <authorList>
            <person name="Trinca V."/>
            <person name="Uliana J.V.C."/>
            <person name="Torres T.T."/>
            <person name="Ward R.J."/>
            <person name="Monesi N."/>
        </authorList>
    </citation>
    <scope>NUCLEOTIDE SEQUENCE</scope>
    <source>
        <strain evidence="3">HSMRA1968</strain>
        <tissue evidence="3">Whole embryos</tissue>
    </source>
</reference>
<dbReference type="Proteomes" id="UP001151699">
    <property type="component" value="Chromosome B"/>
</dbReference>
<keyword evidence="4" id="KW-1185">Reference proteome</keyword>
<evidence type="ECO:0000313" key="4">
    <source>
        <dbReference type="Proteomes" id="UP001151699"/>
    </source>
</evidence>
<feature type="region of interest" description="Disordered" evidence="2">
    <location>
        <begin position="690"/>
        <end position="733"/>
    </location>
</feature>
<feature type="compositionally biased region" description="Polar residues" evidence="2">
    <location>
        <begin position="245"/>
        <end position="260"/>
    </location>
</feature>
<feature type="compositionally biased region" description="Basic residues" evidence="2">
    <location>
        <begin position="710"/>
        <end position="727"/>
    </location>
</feature>
<dbReference type="OrthoDB" id="10338142at2759"/>
<feature type="compositionally biased region" description="Polar residues" evidence="2">
    <location>
        <begin position="969"/>
        <end position="988"/>
    </location>
</feature>
<evidence type="ECO:0000256" key="2">
    <source>
        <dbReference type="SAM" id="MobiDB-lite"/>
    </source>
</evidence>
<feature type="compositionally biased region" description="Polar residues" evidence="2">
    <location>
        <begin position="1"/>
        <end position="19"/>
    </location>
</feature>
<dbReference type="EMBL" id="WJQU01000002">
    <property type="protein sequence ID" value="KAJ6643266.1"/>
    <property type="molecule type" value="Genomic_DNA"/>
</dbReference>
<keyword evidence="1" id="KW-0175">Coiled coil</keyword>